<reference evidence="1" key="1">
    <citation type="submission" date="2021-01" db="EMBL/GenBank/DDBJ databases">
        <authorList>
            <person name="Corre E."/>
            <person name="Pelletier E."/>
            <person name="Niang G."/>
            <person name="Scheremetjew M."/>
            <person name="Finn R."/>
            <person name="Kale V."/>
            <person name="Holt S."/>
            <person name="Cochrane G."/>
            <person name="Meng A."/>
            <person name="Brown T."/>
            <person name="Cohen L."/>
        </authorList>
    </citation>
    <scope>NUCLEOTIDE SEQUENCE</scope>
</reference>
<organism evidence="1">
    <name type="scientific">Elphidium margaritaceum</name>
    <dbReference type="NCBI Taxonomy" id="933848"/>
    <lineage>
        <taxon>Eukaryota</taxon>
        <taxon>Sar</taxon>
        <taxon>Rhizaria</taxon>
        <taxon>Retaria</taxon>
        <taxon>Foraminifera</taxon>
        <taxon>Rotaliida</taxon>
        <taxon>Elphidiidae</taxon>
        <taxon>Elphidium</taxon>
    </lineage>
</organism>
<dbReference type="EMBL" id="HBFI01000155">
    <property type="protein sequence ID" value="CAD8731228.1"/>
    <property type="molecule type" value="Transcribed_RNA"/>
</dbReference>
<gene>
    <name evidence="1" type="ORF">EMAR1385_LOCUS106</name>
</gene>
<accession>A0A7S0TDG4</accession>
<name>A0A7S0TDG4_9EUKA</name>
<protein>
    <submittedName>
        <fullName evidence="1">Uncharacterized protein</fullName>
    </submittedName>
</protein>
<sequence>MGIEHSDKTKRHSCGNNPCNCFAHDHNVGKKTVTRLAPWNSTETGDTPMLMARVVQEACYVSNELLLAKPICSDWYRSYFAASPVFNIGVICTHSRLVHSLHSKLKDTSLPSLNRTPPPTLPRFTCFVDSLMFSINLKRVNANTSHHDLPEIPPHAYVVLMTDHDNILNIYENINKRQQTDVVVLIRIKTEKSGTSKQYQDTGLKQLRAQCNICCVDLSLDSEDSIKKLPLLLVKYYWFKKMQHTLA</sequence>
<proteinExistence type="predicted"/>
<dbReference type="AlphaFoldDB" id="A0A7S0TDG4"/>
<evidence type="ECO:0000313" key="1">
    <source>
        <dbReference type="EMBL" id="CAD8731228.1"/>
    </source>
</evidence>